<evidence type="ECO:0000256" key="4">
    <source>
        <dbReference type="ARBA" id="ARBA00023155"/>
    </source>
</evidence>
<keyword evidence="3 9" id="KW-0238">DNA-binding</keyword>
<dbReference type="InterPro" id="IPR039350">
    <property type="entry name" value="Prospero_homeodomain"/>
</dbReference>
<keyword evidence="10" id="KW-1185">Reference proteome</keyword>
<keyword evidence="2" id="KW-0805">Transcription regulation</keyword>
<dbReference type="GO" id="GO:0060042">
    <property type="term" value="P:retina morphogenesis in camera-type eye"/>
    <property type="evidence" value="ECO:0007669"/>
    <property type="project" value="UniProtKB-ARBA"/>
</dbReference>
<dbReference type="GO" id="GO:0048646">
    <property type="term" value="P:anatomical structure formation involved in morphogenesis"/>
    <property type="evidence" value="ECO:0007669"/>
    <property type="project" value="UniProtKB-ARBA"/>
</dbReference>
<dbReference type="SUPFAM" id="SSF46689">
    <property type="entry name" value="Homeodomain-like"/>
    <property type="match status" value="1"/>
</dbReference>
<evidence type="ECO:0000256" key="3">
    <source>
        <dbReference type="ARBA" id="ARBA00023125"/>
    </source>
</evidence>
<evidence type="ECO:0000256" key="2">
    <source>
        <dbReference type="ARBA" id="ARBA00023015"/>
    </source>
</evidence>
<dbReference type="GO" id="GO:0048598">
    <property type="term" value="P:embryonic morphogenesis"/>
    <property type="evidence" value="ECO:0007669"/>
    <property type="project" value="UniProtKB-ARBA"/>
</dbReference>
<dbReference type="InterPro" id="IPR023082">
    <property type="entry name" value="Homeo_prospero_dom"/>
</dbReference>
<evidence type="ECO:0000313" key="9">
    <source>
        <dbReference type="EMBL" id="CAI5764248.1"/>
    </source>
</evidence>
<organism evidence="9 10">
    <name type="scientific">Podarcis lilfordi</name>
    <name type="common">Lilford's wall lizard</name>
    <dbReference type="NCBI Taxonomy" id="74358"/>
    <lineage>
        <taxon>Eukaryota</taxon>
        <taxon>Metazoa</taxon>
        <taxon>Chordata</taxon>
        <taxon>Craniata</taxon>
        <taxon>Vertebrata</taxon>
        <taxon>Euteleostomi</taxon>
        <taxon>Lepidosauria</taxon>
        <taxon>Squamata</taxon>
        <taxon>Bifurcata</taxon>
        <taxon>Unidentata</taxon>
        <taxon>Episquamata</taxon>
        <taxon>Laterata</taxon>
        <taxon>Lacertibaenia</taxon>
        <taxon>Lacertidae</taxon>
        <taxon>Podarcis</taxon>
    </lineage>
</organism>
<comment type="subcellular location">
    <subcellularLocation>
        <location evidence="1">Nucleus</location>
    </subcellularLocation>
</comment>
<dbReference type="EMBL" id="OX395126">
    <property type="protein sequence ID" value="CAI5764248.1"/>
    <property type="molecule type" value="Genomic_DNA"/>
</dbReference>
<accession>A0AA35JT36</accession>
<feature type="domain" description="Prospero" evidence="8">
    <location>
        <begin position="534"/>
        <end position="692"/>
    </location>
</feature>
<dbReference type="Pfam" id="PF05044">
    <property type="entry name" value="HPD"/>
    <property type="match status" value="1"/>
</dbReference>
<dbReference type="GO" id="GO:0035295">
    <property type="term" value="P:tube development"/>
    <property type="evidence" value="ECO:0007669"/>
    <property type="project" value="UniProtKB-ARBA"/>
</dbReference>
<keyword evidence="6" id="KW-0539">Nucleus</keyword>
<dbReference type="GO" id="GO:0070309">
    <property type="term" value="P:lens fiber cell morphogenesis"/>
    <property type="evidence" value="ECO:0007669"/>
    <property type="project" value="UniProtKB-ARBA"/>
</dbReference>
<evidence type="ECO:0000259" key="8">
    <source>
        <dbReference type="PROSITE" id="PS51818"/>
    </source>
</evidence>
<dbReference type="InterPro" id="IPR009057">
    <property type="entry name" value="Homeodomain-like_sf"/>
</dbReference>
<dbReference type="AlphaFoldDB" id="A0AA35JT36"/>
<keyword evidence="4 9" id="KW-0371">Homeobox</keyword>
<feature type="region of interest" description="Disordered" evidence="7">
    <location>
        <begin position="274"/>
        <end position="318"/>
    </location>
</feature>
<proteinExistence type="predicted"/>
<feature type="compositionally biased region" description="Polar residues" evidence="7">
    <location>
        <begin position="274"/>
        <end position="283"/>
    </location>
</feature>
<dbReference type="PROSITE" id="PS51818">
    <property type="entry name" value="HOMEO_PROSPERO"/>
    <property type="match status" value="1"/>
</dbReference>
<dbReference type="GO" id="GO:0000978">
    <property type="term" value="F:RNA polymerase II cis-regulatory region sequence-specific DNA binding"/>
    <property type="evidence" value="ECO:0007669"/>
    <property type="project" value="TreeGrafter"/>
</dbReference>
<dbReference type="GO" id="GO:0005634">
    <property type="term" value="C:nucleus"/>
    <property type="evidence" value="ECO:0007669"/>
    <property type="project" value="UniProtKB-SubCell"/>
</dbReference>
<dbReference type="FunFam" id="1.10.10.500:FF:000001">
    <property type="entry name" value="Prospero homeobox protein 1"/>
    <property type="match status" value="1"/>
</dbReference>
<dbReference type="InterPro" id="IPR037131">
    <property type="entry name" value="Homeo_prospero_dom_sf"/>
</dbReference>
<dbReference type="GO" id="GO:0001945">
    <property type="term" value="P:lymph vessel development"/>
    <property type="evidence" value="ECO:0007669"/>
    <property type="project" value="UniProtKB-ARBA"/>
</dbReference>
<protein>
    <submittedName>
        <fullName evidence="9">Homeobox 2</fullName>
    </submittedName>
</protein>
<evidence type="ECO:0000256" key="6">
    <source>
        <dbReference type="ARBA" id="ARBA00023242"/>
    </source>
</evidence>
<dbReference type="PANTHER" id="PTHR12198">
    <property type="entry name" value="HOMEOBOX PROTEIN PROSPERO/PROX-1/CEH-26"/>
    <property type="match status" value="1"/>
</dbReference>
<dbReference type="GO" id="GO:0007417">
    <property type="term" value="P:central nervous system development"/>
    <property type="evidence" value="ECO:0007669"/>
    <property type="project" value="UniProtKB-ARBA"/>
</dbReference>
<feature type="region of interest" description="Disordered" evidence="7">
    <location>
        <begin position="347"/>
        <end position="368"/>
    </location>
</feature>
<sequence>MPRTPICFAHDLMHKHAVNATVTLRDVRSRINLVQPPVSNGEIDMNGNPIADHCDYRPTSGHAGGQKGDTCVERDCFFSPASYYASIISHLLSQPEPNGELDPSFLLPSSQKTELLFQSAGNGTCSREASSPSPDCGLINSSQFHNEHLQAKRARVENIIRGMSLTPNPIVPGIQVEGDQNHLEKVKGSYRENKRKQRVPQQQSLHDISLARAGQNGIQVEEYLQLKKQLHILQQQLKQLQERFAQPHELNDSSPSQGSMEKTLGLLKEKFGQSLDSGSQGVSSGYRRDRFCRSIPKTRGSEWSEKGTRTSDSHSLTSEDRALSEILKRELIQVVTQAVDSVLKQVLPESPDPQPHLPSSPTVTASSTGREFTGAAASASSKWLPKISSHKSTISVATEKPPAFPSYPIRSKMERKPCQVPPVNYPLVMTSEVQGNSIFSQMLLCGQNSPWGSLSPKMVPSPECLDRPWRPIKLKSSVMRHQRCPTPYKSAEIESLASLPASNSELAEMQALMDGMYFPSIHISFLYHQHLASAEALTPGHLKKAKLMFFFSRYPTSSLLKTYFLDVQFTRCITSQLIKWFSNFREFYYIQMEKFARQAVLEDLTDPSDLIVTRDSELFRILNVHYNKGNDFEVPDGFLDVASLTLQEFFSAVRAGKDSDPSWKKPIYKIISKLDSEIPDAFKSSTCPKELNQG</sequence>
<evidence type="ECO:0000256" key="7">
    <source>
        <dbReference type="SAM" id="MobiDB-lite"/>
    </source>
</evidence>
<feature type="compositionally biased region" description="Basic and acidic residues" evidence="7">
    <location>
        <begin position="299"/>
        <end position="318"/>
    </location>
</feature>
<feature type="compositionally biased region" description="Polar residues" evidence="7">
    <location>
        <begin position="359"/>
        <end position="368"/>
    </location>
</feature>
<dbReference type="GO" id="GO:0070365">
    <property type="term" value="P:hepatocyte differentiation"/>
    <property type="evidence" value="ECO:0007669"/>
    <property type="project" value="UniProtKB-ARBA"/>
</dbReference>
<gene>
    <name evidence="9" type="ORF">PODLI_1B012197</name>
</gene>
<dbReference type="PANTHER" id="PTHR12198:SF5">
    <property type="entry name" value="PROSPERO HOMEOBOX PROTEIN 2"/>
    <property type="match status" value="1"/>
</dbReference>
<dbReference type="Gene3D" id="1.10.10.500">
    <property type="entry name" value="Homeo-prospero domain"/>
    <property type="match status" value="1"/>
</dbReference>
<evidence type="ECO:0000313" key="10">
    <source>
        <dbReference type="Proteomes" id="UP001178461"/>
    </source>
</evidence>
<dbReference type="GO" id="GO:0031016">
    <property type="term" value="P:pancreas development"/>
    <property type="evidence" value="ECO:0007669"/>
    <property type="project" value="UniProtKB-ARBA"/>
</dbReference>
<evidence type="ECO:0000256" key="1">
    <source>
        <dbReference type="ARBA" id="ARBA00004123"/>
    </source>
</evidence>
<dbReference type="GO" id="GO:0005737">
    <property type="term" value="C:cytoplasm"/>
    <property type="evidence" value="ECO:0007669"/>
    <property type="project" value="UniProtKB-ARBA"/>
</dbReference>
<dbReference type="GO" id="GO:0000981">
    <property type="term" value="F:DNA-binding transcription factor activity, RNA polymerase II-specific"/>
    <property type="evidence" value="ECO:0007669"/>
    <property type="project" value="TreeGrafter"/>
</dbReference>
<name>A0AA35JT36_9SAUR</name>
<evidence type="ECO:0000256" key="5">
    <source>
        <dbReference type="ARBA" id="ARBA00023163"/>
    </source>
</evidence>
<keyword evidence="5" id="KW-0804">Transcription</keyword>
<reference evidence="9" key="1">
    <citation type="submission" date="2022-12" db="EMBL/GenBank/DDBJ databases">
        <authorList>
            <person name="Alioto T."/>
            <person name="Alioto T."/>
            <person name="Gomez Garrido J."/>
        </authorList>
    </citation>
    <scope>NUCLEOTIDE SEQUENCE</scope>
</reference>
<dbReference type="Proteomes" id="UP001178461">
    <property type="component" value="Chromosome 1"/>
</dbReference>